<organism evidence="1">
    <name type="scientific">marine metagenome</name>
    <dbReference type="NCBI Taxonomy" id="408172"/>
    <lineage>
        <taxon>unclassified sequences</taxon>
        <taxon>metagenomes</taxon>
        <taxon>ecological metagenomes</taxon>
    </lineage>
</organism>
<proteinExistence type="predicted"/>
<gene>
    <name evidence="1" type="ORF">METZ01_LOCUS123827</name>
</gene>
<feature type="non-terminal residue" evidence="1">
    <location>
        <position position="1"/>
    </location>
</feature>
<accession>A0A381Y3C4</accession>
<evidence type="ECO:0000313" key="1">
    <source>
        <dbReference type="EMBL" id="SVA70973.1"/>
    </source>
</evidence>
<protein>
    <submittedName>
        <fullName evidence="1">Uncharacterized protein</fullName>
    </submittedName>
</protein>
<reference evidence="1" key="1">
    <citation type="submission" date="2018-05" db="EMBL/GenBank/DDBJ databases">
        <authorList>
            <person name="Lanie J.A."/>
            <person name="Ng W.-L."/>
            <person name="Kazmierczak K.M."/>
            <person name="Andrzejewski T.M."/>
            <person name="Davidsen T.M."/>
            <person name="Wayne K.J."/>
            <person name="Tettelin H."/>
            <person name="Glass J.I."/>
            <person name="Rusch D."/>
            <person name="Podicherti R."/>
            <person name="Tsui H.-C.T."/>
            <person name="Winkler M.E."/>
        </authorList>
    </citation>
    <scope>NUCLEOTIDE SEQUENCE</scope>
</reference>
<name>A0A381Y3C4_9ZZZZ</name>
<dbReference type="EMBL" id="UINC01017199">
    <property type="protein sequence ID" value="SVA70973.1"/>
    <property type="molecule type" value="Genomic_DNA"/>
</dbReference>
<dbReference type="AlphaFoldDB" id="A0A381Y3C4"/>
<sequence>GDNEEGEPDIHYRWVSGNVASDDRVDTQRLSTGTLGR</sequence>